<feature type="compositionally biased region" description="Acidic residues" evidence="15">
    <location>
        <begin position="289"/>
        <end position="301"/>
    </location>
</feature>
<keyword evidence="8 14" id="KW-0175">Coiled coil</keyword>
<evidence type="ECO:0000259" key="17">
    <source>
        <dbReference type="Pfam" id="PF24667"/>
    </source>
</evidence>
<comment type="subcellular location">
    <subcellularLocation>
        <location evidence="1">Cytoplasm</location>
        <location evidence="1">Cytoskeleton</location>
        <location evidence="1">Flagellum axoneme</location>
    </subcellularLocation>
</comment>
<accession>A0A9W7LA35</accession>
<feature type="coiled-coil region" evidence="14">
    <location>
        <begin position="779"/>
        <end position="813"/>
    </location>
</feature>
<protein>
    <recommendedName>
        <fullName evidence="3">Dynein regulatory complex subunit 7</fullName>
    </recommendedName>
    <alternativeName>
        <fullName evidence="12">Coiled-coil domain-containing protein 135</fullName>
    </alternativeName>
    <alternativeName>
        <fullName evidence="13">Coiled-coil domain-containing protein lobo homolog</fullName>
    </alternativeName>
</protein>
<feature type="domain" description="Dynein regulatory complex subunit 7 C-terminal" evidence="18">
    <location>
        <begin position="761"/>
        <end position="867"/>
    </location>
</feature>
<dbReference type="PANTHER" id="PTHR35249:SF2">
    <property type="entry name" value="DYNEIN REGULATORY COMPLEX SUBUNIT 7"/>
    <property type="match status" value="1"/>
</dbReference>
<evidence type="ECO:0000256" key="11">
    <source>
        <dbReference type="ARBA" id="ARBA00023273"/>
    </source>
</evidence>
<evidence type="ECO:0000259" key="18">
    <source>
        <dbReference type="Pfam" id="PF24671"/>
    </source>
</evidence>
<dbReference type="GO" id="GO:0030154">
    <property type="term" value="P:cell differentiation"/>
    <property type="evidence" value="ECO:0007669"/>
    <property type="project" value="UniProtKB-KW"/>
</dbReference>
<dbReference type="SUPFAM" id="SSF54001">
    <property type="entry name" value="Cysteine proteinases"/>
    <property type="match status" value="1"/>
</dbReference>
<dbReference type="GO" id="GO:0048870">
    <property type="term" value="P:cell motility"/>
    <property type="evidence" value="ECO:0007669"/>
    <property type="project" value="TreeGrafter"/>
</dbReference>
<keyword evidence="4" id="KW-0963">Cytoplasm</keyword>
<evidence type="ECO:0000256" key="12">
    <source>
        <dbReference type="ARBA" id="ARBA00031627"/>
    </source>
</evidence>
<sequence>MDATKLVSIDGLRSTKVKRSKDAEKNAVYGGARSPDDSYISNTHKENLCLEYVQNFRSNFVRLFPDRKELYLTAKNEFKVEKFVCTTIRPTQLQFRELYDLNKCAEFVAHFLDYEPLENAVEPPSTLPSSTQVLDWGVGDSFDFATLLASFLLGAGYDAYVVHGYAPKYICECDQSQTVCPLVTDVSDEAGAKDEGEKNPQDVGDDEIAETKSSDNDDALDADEEAPPSEEKKDDLLDAPSGEYKLKTHGAIESKFLMSAAEADSKDDPGVGGAPISKAFTPQPIRWDSDDEDEKQVEENEAASSDPLYGKRVHCWVLVRGGKRGVPEMLFVEPSTARIYPVSESPYQGIEAVWNAKNYWVNMQTDKDLVGHSFDFGNNDLWEFVFIDSGPIALVEKEQGERSMMDMLNDPIVDEEKESNEEEEEKGEEVEEVDDILDIPESWVNKLKIDRSKYNVRYPPHGQKVVLYKKAKLELFAESFHDQGMVSRFTLFKDVARTVVKESVETFINRRDKLVKRIRKPLERMVHESFDPGRPSSLKYLVEWAGKRREMYFYVNARLDGLLCREEDVGKKIVEKFEGRGDKLTYRSIAVKESLESGNSTFVLPGGAHSPDLVVLKMTEKYERNDEKDASEDVAKRTFYVRENKVRTQYHYAKSCITRNTINHDKERSAEDVGDQLEVVRDAEKECLSEARRAQNETADLLTTRKHEEQEIIIDQPVFETASSRRDEERKVQEILEEQEQGDKRQLDYLTPFLMNINPKDLTREDAMKVKENCLKALKDRLLERANIIQNRLNEENKELAKYQAAFQRNQRDNDPDAEEQFEKECSEAMFRIQILEQRLVQHEESALKKYKDMDNKLVADPRLSVLRHG</sequence>
<evidence type="ECO:0000256" key="13">
    <source>
        <dbReference type="ARBA" id="ARBA00031733"/>
    </source>
</evidence>
<dbReference type="InterPro" id="IPR033551">
    <property type="entry name" value="DRC7/lobo"/>
</dbReference>
<dbReference type="Pfam" id="PF24671">
    <property type="entry name" value="DRC7_C"/>
    <property type="match status" value="1"/>
</dbReference>
<feature type="region of interest" description="Disordered" evidence="15">
    <location>
        <begin position="190"/>
        <end position="241"/>
    </location>
</feature>
<organism evidence="19 20">
    <name type="scientific">Triparma columacea</name>
    <dbReference type="NCBI Taxonomy" id="722753"/>
    <lineage>
        <taxon>Eukaryota</taxon>
        <taxon>Sar</taxon>
        <taxon>Stramenopiles</taxon>
        <taxon>Ochrophyta</taxon>
        <taxon>Bolidophyceae</taxon>
        <taxon>Parmales</taxon>
        <taxon>Triparmaceae</taxon>
        <taxon>Triparma</taxon>
    </lineage>
</organism>
<dbReference type="AlphaFoldDB" id="A0A9W7LA35"/>
<keyword evidence="6" id="KW-0282">Flagellum</keyword>
<name>A0A9W7LA35_9STRA</name>
<comment type="similarity">
    <text evidence="2">Belongs to the DRC7 family.</text>
</comment>
<dbReference type="Pfam" id="PF24667">
    <property type="entry name" value="MORN_DRC7"/>
    <property type="match status" value="1"/>
</dbReference>
<keyword evidence="7" id="KW-0744">Spermatogenesis</keyword>
<feature type="compositionally biased region" description="Acidic residues" evidence="15">
    <location>
        <begin position="216"/>
        <end position="228"/>
    </location>
</feature>
<evidence type="ECO:0000256" key="15">
    <source>
        <dbReference type="SAM" id="MobiDB-lite"/>
    </source>
</evidence>
<feature type="region of interest" description="Disordered" evidence="15">
    <location>
        <begin position="263"/>
        <end position="304"/>
    </location>
</feature>
<evidence type="ECO:0000256" key="1">
    <source>
        <dbReference type="ARBA" id="ARBA00004611"/>
    </source>
</evidence>
<dbReference type="GO" id="GO:0031514">
    <property type="term" value="C:motile cilium"/>
    <property type="evidence" value="ECO:0007669"/>
    <property type="project" value="TreeGrafter"/>
</dbReference>
<keyword evidence="10" id="KW-0206">Cytoskeleton</keyword>
<dbReference type="InterPro" id="IPR056291">
    <property type="entry name" value="MORN_DRC7"/>
</dbReference>
<dbReference type="InterPro" id="IPR038765">
    <property type="entry name" value="Papain-like_cys_pep_sf"/>
</dbReference>
<dbReference type="InterPro" id="IPR056292">
    <property type="entry name" value="DRC7_C"/>
</dbReference>
<keyword evidence="11" id="KW-0966">Cell projection</keyword>
<dbReference type="GO" id="GO:0007283">
    <property type="term" value="P:spermatogenesis"/>
    <property type="evidence" value="ECO:0007669"/>
    <property type="project" value="UniProtKB-KW"/>
</dbReference>
<feature type="domain" description="Dynein regulatory complex subunit 7 MORN" evidence="17">
    <location>
        <begin position="460"/>
        <end position="679"/>
    </location>
</feature>
<gene>
    <name evidence="19" type="ORF">TrCOL_g2735</name>
</gene>
<evidence type="ECO:0000313" key="19">
    <source>
        <dbReference type="EMBL" id="GMI41170.1"/>
    </source>
</evidence>
<feature type="domain" description="CEP76/DRC7 peptidase-like" evidence="16">
    <location>
        <begin position="312"/>
        <end position="383"/>
    </location>
</feature>
<dbReference type="EMBL" id="BRYA01000143">
    <property type="protein sequence ID" value="GMI41170.1"/>
    <property type="molecule type" value="Genomic_DNA"/>
</dbReference>
<evidence type="ECO:0000256" key="14">
    <source>
        <dbReference type="SAM" id="Coils"/>
    </source>
</evidence>
<evidence type="ECO:0000256" key="9">
    <source>
        <dbReference type="ARBA" id="ARBA00023069"/>
    </source>
</evidence>
<evidence type="ECO:0000256" key="3">
    <source>
        <dbReference type="ARBA" id="ARBA00021303"/>
    </source>
</evidence>
<evidence type="ECO:0000256" key="10">
    <source>
        <dbReference type="ARBA" id="ARBA00023212"/>
    </source>
</evidence>
<evidence type="ECO:0000256" key="2">
    <source>
        <dbReference type="ARBA" id="ARBA00010738"/>
    </source>
</evidence>
<dbReference type="OrthoDB" id="10262874at2759"/>
<dbReference type="Pfam" id="PF24656">
    <property type="entry name" value="CEPT76_peptidase"/>
    <property type="match status" value="1"/>
</dbReference>
<dbReference type="Proteomes" id="UP001165065">
    <property type="component" value="Unassembled WGS sequence"/>
</dbReference>
<dbReference type="InterPro" id="IPR056290">
    <property type="entry name" value="CEPT76/DRC7_peptidase-like_dom"/>
</dbReference>
<reference evidence="20" key="1">
    <citation type="journal article" date="2023" name="Commun. Biol.">
        <title>Genome analysis of Parmales, the sister group of diatoms, reveals the evolutionary specialization of diatoms from phago-mixotrophs to photoautotrophs.</title>
        <authorList>
            <person name="Ban H."/>
            <person name="Sato S."/>
            <person name="Yoshikawa S."/>
            <person name="Yamada K."/>
            <person name="Nakamura Y."/>
            <person name="Ichinomiya M."/>
            <person name="Sato N."/>
            <person name="Blanc-Mathieu R."/>
            <person name="Endo H."/>
            <person name="Kuwata A."/>
            <person name="Ogata H."/>
        </authorList>
    </citation>
    <scope>NUCLEOTIDE SEQUENCE [LARGE SCALE GENOMIC DNA]</scope>
</reference>
<keyword evidence="5" id="KW-0221">Differentiation</keyword>
<evidence type="ECO:0000256" key="7">
    <source>
        <dbReference type="ARBA" id="ARBA00022871"/>
    </source>
</evidence>
<evidence type="ECO:0000256" key="8">
    <source>
        <dbReference type="ARBA" id="ARBA00023054"/>
    </source>
</evidence>
<evidence type="ECO:0000259" key="16">
    <source>
        <dbReference type="Pfam" id="PF24656"/>
    </source>
</evidence>
<feature type="compositionally biased region" description="Basic and acidic residues" evidence="15">
    <location>
        <begin position="190"/>
        <end position="200"/>
    </location>
</feature>
<proteinExistence type="inferred from homology"/>
<evidence type="ECO:0000256" key="5">
    <source>
        <dbReference type="ARBA" id="ARBA00022782"/>
    </source>
</evidence>
<evidence type="ECO:0000256" key="6">
    <source>
        <dbReference type="ARBA" id="ARBA00022846"/>
    </source>
</evidence>
<evidence type="ECO:0000256" key="4">
    <source>
        <dbReference type="ARBA" id="ARBA00022490"/>
    </source>
</evidence>
<dbReference type="PANTHER" id="PTHR35249">
    <property type="entry name" value="DYNEIN REGULATORY COMPLEX SUBUNIT 7"/>
    <property type="match status" value="1"/>
</dbReference>
<keyword evidence="20" id="KW-1185">Reference proteome</keyword>
<comment type="caution">
    <text evidence="19">The sequence shown here is derived from an EMBL/GenBank/DDBJ whole genome shotgun (WGS) entry which is preliminary data.</text>
</comment>
<evidence type="ECO:0000313" key="20">
    <source>
        <dbReference type="Proteomes" id="UP001165065"/>
    </source>
</evidence>
<keyword evidence="9" id="KW-0969">Cilium</keyword>